<feature type="signal peptide" evidence="8">
    <location>
        <begin position="1"/>
        <end position="26"/>
    </location>
</feature>
<gene>
    <name evidence="11" type="ORF">F0L46_06315</name>
</gene>
<dbReference type="GO" id="GO:0008381">
    <property type="term" value="F:mechanosensitive monoatomic ion channel activity"/>
    <property type="evidence" value="ECO:0007669"/>
    <property type="project" value="InterPro"/>
</dbReference>
<dbReference type="InterPro" id="IPR011066">
    <property type="entry name" value="MscS_channel_C_sf"/>
</dbReference>
<sequence>MTPHVRTWLGAALAVIFVALSGAARAAEAPLAPITIVVQPGDDQDRLGRLVDTLRRQGNPVQMGSAPAAAATPLTPARGLGDLWQAFLRGVARGAHAVPAIPELWRATDRAWREARNGGGPGGAAGLVVAVLGTGLAAAGVAHALLRRALPAPSIGPEHRFVDRLKASGAALGRDGAVLLAFAVASATSLPGWLPEDDVARAAAMSLVNAATAAGIGFAIIRFLVSPGAPERRLLPILHPVFHARALGAYAVLAAAIPAAAGFAAEIGAPREGVAGWHFAAGLALAAGKVWWALASRADIADLVRGGGAAGPVRAFAAGVAPGLIAALAVLLWCAGRLGLAMADGGWWGETAAATQVLALVLPITAAGIGALARDLAGGPNDGAERAATPIGVLGTMGVAATWLLGAFCLAHLWGVPVFGTRTQGVGAFARAVGGAATAIVAGWVGWRLLSAYFDGHTPKPFGTVPGAEDEGDDGVRSRFVTALPLLRSLALGLVAGTTGLVALSSLGFDIGPFLAGFGVVGLALSFGSQALVRDIVSGIFFMAEDAFRVGEYIDTGKLRGTVQKITLRSVQLRHQNGPVHTVPFGQIQATTNYSRDYATMKFVLRLDRAADIETARKTIKRVGQDLLADPEVGEDYLLPLKMQGVDDITETAVIVRCKFTAKPGRPTYLQRHALRRLYEALGAAGVPFASNAVTVRGGDASAAAAFPRMVEPPVRGSAALPLAAAAS</sequence>
<feature type="chain" id="PRO_5022771827" evidence="8">
    <location>
        <begin position="27"/>
        <end position="728"/>
    </location>
</feature>
<proteinExistence type="inferred from homology"/>
<evidence type="ECO:0000256" key="5">
    <source>
        <dbReference type="ARBA" id="ARBA00022989"/>
    </source>
</evidence>
<feature type="transmembrane region" description="Helical" evidence="7">
    <location>
        <begin position="315"/>
        <end position="333"/>
    </location>
</feature>
<evidence type="ECO:0000259" key="10">
    <source>
        <dbReference type="Pfam" id="PF21088"/>
    </source>
</evidence>
<evidence type="ECO:0000313" key="12">
    <source>
        <dbReference type="Proteomes" id="UP000323142"/>
    </source>
</evidence>
<dbReference type="AlphaFoldDB" id="A0A5B2VI75"/>
<comment type="subcellular location">
    <subcellularLocation>
        <location evidence="1">Cell membrane</location>
        <topology evidence="1">Multi-pass membrane protein</topology>
    </subcellularLocation>
</comment>
<feature type="transmembrane region" description="Helical" evidence="7">
    <location>
        <begin position="486"/>
        <end position="508"/>
    </location>
</feature>
<dbReference type="Pfam" id="PF21088">
    <property type="entry name" value="MS_channel_1st"/>
    <property type="match status" value="1"/>
</dbReference>
<evidence type="ECO:0000256" key="4">
    <source>
        <dbReference type="ARBA" id="ARBA00022692"/>
    </source>
</evidence>
<feature type="transmembrane region" description="Helical" evidence="7">
    <location>
        <begin position="514"/>
        <end position="533"/>
    </location>
</feature>
<keyword evidence="3" id="KW-1003">Cell membrane</keyword>
<feature type="transmembrane region" description="Helical" evidence="7">
    <location>
        <begin position="124"/>
        <end position="146"/>
    </location>
</feature>
<dbReference type="InterPro" id="IPR049142">
    <property type="entry name" value="MS_channel_1st"/>
</dbReference>
<dbReference type="Proteomes" id="UP000323142">
    <property type="component" value="Unassembled WGS sequence"/>
</dbReference>
<dbReference type="InterPro" id="IPR045276">
    <property type="entry name" value="YbiO_bact"/>
</dbReference>
<feature type="transmembrane region" description="Helical" evidence="7">
    <location>
        <begin position="167"/>
        <end position="190"/>
    </location>
</feature>
<feature type="domain" description="Mechanosensitive ion channel MscS" evidence="9">
    <location>
        <begin position="532"/>
        <end position="596"/>
    </location>
</feature>
<evidence type="ECO:0000313" key="11">
    <source>
        <dbReference type="EMBL" id="KAA2238256.1"/>
    </source>
</evidence>
<dbReference type="Pfam" id="PF00924">
    <property type="entry name" value="MS_channel_2nd"/>
    <property type="match status" value="1"/>
</dbReference>
<organism evidence="11 12">
    <name type="scientific">Salinarimonas soli</name>
    <dbReference type="NCBI Taxonomy" id="1638099"/>
    <lineage>
        <taxon>Bacteria</taxon>
        <taxon>Pseudomonadati</taxon>
        <taxon>Pseudomonadota</taxon>
        <taxon>Alphaproteobacteria</taxon>
        <taxon>Hyphomicrobiales</taxon>
        <taxon>Salinarimonadaceae</taxon>
        <taxon>Salinarimonas</taxon>
    </lineage>
</organism>
<dbReference type="OrthoDB" id="9814206at2"/>
<keyword evidence="8" id="KW-0732">Signal</keyword>
<evidence type="ECO:0000256" key="3">
    <source>
        <dbReference type="ARBA" id="ARBA00022475"/>
    </source>
</evidence>
<keyword evidence="6 7" id="KW-0472">Membrane</keyword>
<dbReference type="InterPro" id="IPR006685">
    <property type="entry name" value="MscS_channel_2nd"/>
</dbReference>
<dbReference type="PANTHER" id="PTHR30460:SF0">
    <property type="entry name" value="MODERATE CONDUCTANCE MECHANOSENSITIVE CHANNEL YBIO"/>
    <property type="match status" value="1"/>
</dbReference>
<comment type="similarity">
    <text evidence="2">Belongs to the MscS (TC 1.A.23) family.</text>
</comment>
<reference evidence="11 12" key="1">
    <citation type="submission" date="2019-09" db="EMBL/GenBank/DDBJ databases">
        <title>Salinarimonas rosea gen. nov., sp. nov., a new member of the a-2 subgroup of the Proteobacteria.</title>
        <authorList>
            <person name="Liu J."/>
        </authorList>
    </citation>
    <scope>NUCLEOTIDE SEQUENCE [LARGE SCALE GENOMIC DNA]</scope>
    <source>
        <strain evidence="11 12">BN140002</strain>
    </source>
</reference>
<keyword evidence="4 7" id="KW-0812">Transmembrane</keyword>
<dbReference type="RefSeq" id="WP_149816204.1">
    <property type="nucleotide sequence ID" value="NZ_VUOA01000014.1"/>
</dbReference>
<dbReference type="InterPro" id="IPR023408">
    <property type="entry name" value="MscS_beta-dom_sf"/>
</dbReference>
<dbReference type="InterPro" id="IPR010920">
    <property type="entry name" value="LSM_dom_sf"/>
</dbReference>
<dbReference type="Gene3D" id="2.30.30.60">
    <property type="match status" value="1"/>
</dbReference>
<feature type="transmembrane region" description="Helical" evidence="7">
    <location>
        <begin position="275"/>
        <end position="294"/>
    </location>
</feature>
<feature type="transmembrane region" description="Helical" evidence="7">
    <location>
        <begin position="202"/>
        <end position="225"/>
    </location>
</feature>
<evidence type="ECO:0000256" key="8">
    <source>
        <dbReference type="SAM" id="SignalP"/>
    </source>
</evidence>
<dbReference type="SUPFAM" id="SSF82861">
    <property type="entry name" value="Mechanosensitive channel protein MscS (YggB), transmembrane region"/>
    <property type="match status" value="1"/>
</dbReference>
<dbReference type="SUPFAM" id="SSF82689">
    <property type="entry name" value="Mechanosensitive channel protein MscS (YggB), C-terminal domain"/>
    <property type="match status" value="1"/>
</dbReference>
<feature type="domain" description="Mechanosensitive ion channel transmembrane helices 2/3" evidence="10">
    <location>
        <begin position="497"/>
        <end position="530"/>
    </location>
</feature>
<dbReference type="EMBL" id="VUOA01000014">
    <property type="protein sequence ID" value="KAA2238256.1"/>
    <property type="molecule type" value="Genomic_DNA"/>
</dbReference>
<dbReference type="PANTHER" id="PTHR30460">
    <property type="entry name" value="MODERATE CONDUCTANCE MECHANOSENSITIVE CHANNEL YBIO"/>
    <property type="match status" value="1"/>
</dbReference>
<evidence type="ECO:0000259" key="9">
    <source>
        <dbReference type="Pfam" id="PF00924"/>
    </source>
</evidence>
<evidence type="ECO:0000256" key="2">
    <source>
        <dbReference type="ARBA" id="ARBA00008017"/>
    </source>
</evidence>
<reference evidence="11 12" key="2">
    <citation type="submission" date="2019-09" db="EMBL/GenBank/DDBJ databases">
        <authorList>
            <person name="Jin C."/>
        </authorList>
    </citation>
    <scope>NUCLEOTIDE SEQUENCE [LARGE SCALE GENOMIC DNA]</scope>
    <source>
        <strain evidence="11 12">BN140002</strain>
    </source>
</reference>
<keyword evidence="12" id="KW-1185">Reference proteome</keyword>
<feature type="transmembrane region" description="Helical" evidence="7">
    <location>
        <begin position="393"/>
        <end position="416"/>
    </location>
</feature>
<comment type="caution">
    <text evidence="11">The sequence shown here is derived from an EMBL/GenBank/DDBJ whole genome shotgun (WGS) entry which is preliminary data.</text>
</comment>
<feature type="transmembrane region" description="Helical" evidence="7">
    <location>
        <begin position="246"/>
        <end position="269"/>
    </location>
</feature>
<dbReference type="Gene3D" id="3.30.70.100">
    <property type="match status" value="1"/>
</dbReference>
<dbReference type="Gene3D" id="1.10.287.1260">
    <property type="match status" value="1"/>
</dbReference>
<dbReference type="SUPFAM" id="SSF50182">
    <property type="entry name" value="Sm-like ribonucleoproteins"/>
    <property type="match status" value="1"/>
</dbReference>
<dbReference type="InterPro" id="IPR011014">
    <property type="entry name" value="MscS_channel_TM-2"/>
</dbReference>
<feature type="transmembrane region" description="Helical" evidence="7">
    <location>
        <begin position="428"/>
        <end position="450"/>
    </location>
</feature>
<name>A0A5B2VI75_9HYPH</name>
<protein>
    <submittedName>
        <fullName evidence="11">Mechanosensitive ion channel family protein</fullName>
    </submittedName>
</protein>
<dbReference type="GO" id="GO:0005886">
    <property type="term" value="C:plasma membrane"/>
    <property type="evidence" value="ECO:0007669"/>
    <property type="project" value="UniProtKB-SubCell"/>
</dbReference>
<evidence type="ECO:0000256" key="1">
    <source>
        <dbReference type="ARBA" id="ARBA00004651"/>
    </source>
</evidence>
<keyword evidence="5 7" id="KW-1133">Transmembrane helix</keyword>
<evidence type="ECO:0000256" key="7">
    <source>
        <dbReference type="SAM" id="Phobius"/>
    </source>
</evidence>
<accession>A0A5B2VI75</accession>
<feature type="transmembrane region" description="Helical" evidence="7">
    <location>
        <begin position="353"/>
        <end position="373"/>
    </location>
</feature>
<evidence type="ECO:0000256" key="6">
    <source>
        <dbReference type="ARBA" id="ARBA00023136"/>
    </source>
</evidence>